<dbReference type="PANTHER" id="PTHR31891:SF1">
    <property type="entry name" value="FORMAMIDASE C869.04-RELATED"/>
    <property type="match status" value="1"/>
</dbReference>
<dbReference type="InterPro" id="IPR001623">
    <property type="entry name" value="DnaJ_domain"/>
</dbReference>
<dbReference type="InterPro" id="IPR001353">
    <property type="entry name" value="Proteasome_sua/b"/>
</dbReference>
<comment type="subcellular location">
    <subcellularLocation>
        <location evidence="1">Nucleus</location>
    </subcellularLocation>
</comment>
<feature type="compositionally biased region" description="Gly residues" evidence="5">
    <location>
        <begin position="345"/>
        <end position="363"/>
    </location>
</feature>
<dbReference type="Gene3D" id="3.60.20.10">
    <property type="entry name" value="Glutamine Phosphoribosylpyrophosphate, subunit 1, domain 1"/>
    <property type="match status" value="1"/>
</dbReference>
<name>A0A2P6V6I8_9CHLO</name>
<dbReference type="SUPFAM" id="SSF46565">
    <property type="entry name" value="Chaperone J-domain"/>
    <property type="match status" value="1"/>
</dbReference>
<comment type="caution">
    <text evidence="6">The sequence shown here is derived from an EMBL/GenBank/DDBJ whole genome shotgun (WGS) entry which is preliminary data.</text>
</comment>
<dbReference type="Pfam" id="PF00227">
    <property type="entry name" value="Proteasome"/>
    <property type="match status" value="1"/>
</dbReference>
<accession>A0A2P6V6I8</accession>
<keyword evidence="4" id="KW-0539">Nucleus</keyword>
<evidence type="ECO:0000256" key="2">
    <source>
        <dbReference type="ARBA" id="ARBA00022490"/>
    </source>
</evidence>
<dbReference type="GO" id="GO:0005839">
    <property type="term" value="C:proteasome core complex"/>
    <property type="evidence" value="ECO:0007669"/>
    <property type="project" value="InterPro"/>
</dbReference>
<feature type="compositionally biased region" description="Low complexity" evidence="5">
    <location>
        <begin position="333"/>
        <end position="344"/>
    </location>
</feature>
<keyword evidence="2" id="KW-0963">Cytoplasm</keyword>
<proteinExistence type="predicted"/>
<dbReference type="Proteomes" id="UP000239649">
    <property type="component" value="Unassembled WGS sequence"/>
</dbReference>
<dbReference type="EMBL" id="LHPF02000025">
    <property type="protein sequence ID" value="PSC69700.1"/>
    <property type="molecule type" value="Genomic_DNA"/>
</dbReference>
<dbReference type="InterPro" id="IPR029055">
    <property type="entry name" value="Ntn_hydrolases_N"/>
</dbReference>
<dbReference type="GO" id="GO:0005634">
    <property type="term" value="C:nucleus"/>
    <property type="evidence" value="ECO:0007669"/>
    <property type="project" value="UniProtKB-SubCell"/>
</dbReference>
<dbReference type="STRING" id="554055.A0A2P6V6I8"/>
<dbReference type="PROSITE" id="PS51476">
    <property type="entry name" value="PROTEASOME_BETA_2"/>
    <property type="match status" value="1"/>
</dbReference>
<dbReference type="GO" id="GO:0016811">
    <property type="term" value="F:hydrolase activity, acting on carbon-nitrogen (but not peptide) bonds, in linear amides"/>
    <property type="evidence" value="ECO:0007669"/>
    <property type="project" value="InterPro"/>
</dbReference>
<keyword evidence="7" id="KW-1185">Reference proteome</keyword>
<dbReference type="Gene3D" id="2.60.120.580">
    <property type="entry name" value="Acetamidase/Formamidase-like domains"/>
    <property type="match status" value="1"/>
</dbReference>
<keyword evidence="3" id="KW-0647">Proteasome</keyword>
<protein>
    <submittedName>
        <fullName evidence="6">Formamidase isoform B</fullName>
    </submittedName>
</protein>
<dbReference type="InterPro" id="IPR036869">
    <property type="entry name" value="J_dom_sf"/>
</dbReference>
<dbReference type="CDD" id="cd06257">
    <property type="entry name" value="DnaJ"/>
    <property type="match status" value="1"/>
</dbReference>
<reference evidence="6 7" key="1">
    <citation type="journal article" date="2018" name="Plant J.">
        <title>Genome sequences of Chlorella sorokiniana UTEX 1602 and Micractinium conductrix SAG 241.80: implications to maltose excretion by a green alga.</title>
        <authorList>
            <person name="Arriola M.B."/>
            <person name="Velmurugan N."/>
            <person name="Zhang Y."/>
            <person name="Plunkett M.H."/>
            <person name="Hondzo H."/>
            <person name="Barney B.M."/>
        </authorList>
    </citation>
    <scope>NUCLEOTIDE SEQUENCE [LARGE SCALE GENOMIC DNA]</scope>
    <source>
        <strain evidence="6 7">SAG 241.80</strain>
    </source>
</reference>
<gene>
    <name evidence="6" type="ORF">C2E20_6926</name>
</gene>
<dbReference type="CDD" id="cd03758">
    <property type="entry name" value="proteasome_beta_type_2"/>
    <property type="match status" value="1"/>
</dbReference>
<dbReference type="InterPro" id="IPR004304">
    <property type="entry name" value="FmdA_AmdA"/>
</dbReference>
<dbReference type="AlphaFoldDB" id="A0A2P6V6I8"/>
<evidence type="ECO:0000256" key="4">
    <source>
        <dbReference type="ARBA" id="ARBA00023242"/>
    </source>
</evidence>
<evidence type="ECO:0000256" key="5">
    <source>
        <dbReference type="SAM" id="MobiDB-lite"/>
    </source>
</evidence>
<dbReference type="InterPro" id="IPR035206">
    <property type="entry name" value="Proteasome_beta2"/>
</dbReference>
<sequence length="717" mass="76828">MDFLCGIRGKDFVMVCSDTSAVQSIVMMKQDEDKLVPIDSHRMFAISGEAGDRVNFVEYISANVRLYALRNGAQLSTKAVANFTRSELATALRKSPYHTNVLMAGFDEGTGPALYWCDYLATLHHMNICGTGYGSYFVLSMFDKLWHPDVTEQEALEMMRKGVAESINPPAMEALSVNAEASRVLAAGSCRWEQLGLPYGSSYTDLKARYRKLTALHPDRNPGNALAAQAFALKQPEQHQQEQCQPLKRQRLALGSSSGSSSGSEGGSEGGSSDDDEEECAPSAAALARQQLTQAVQQQAAAARLAAQAVGAGFIQRGRDKAVQRHRRKARAKQSGSKAAAGSGKAAGGSGKGATGSGKGAAGSGKAARGSGKTAAGSGKLQSKLKLTAVVRSAAVAPPTQQEQAEAAYHQPAILAGSQYARGQAMAPRTPIPLITVDHTKPAWEQETPLHNRWHPDIPAVAEVKEGDLFRVECLDWTGGQIKDDDSAEDVKKVDLSQVHYLSGPIRVCGADGTPAQPGDLLCVEMCNLGPLPGDEWGFTGTFDRDNGAIEMSGFLELKCEVLRGGTEQYLTPMGPSKLNVNPLFEISPLEPRFSEWLVFEGISVDETGRQHYLDATVAYKRAVLNCIDYLSKFGWTKQQVYLLLSCCPCEGRISGIVDVPNAVATLAIPIAIFDIDVRPKKGGPPTGPRLMTRGDVAKCTYDGQGVTFRNPCGCGH</sequence>
<feature type="compositionally biased region" description="Low complexity" evidence="5">
    <location>
        <begin position="364"/>
        <end position="379"/>
    </location>
</feature>
<dbReference type="SUPFAM" id="SSF141130">
    <property type="entry name" value="Acetamidase/Formamidase-like"/>
    <property type="match status" value="1"/>
</dbReference>
<evidence type="ECO:0000313" key="7">
    <source>
        <dbReference type="Proteomes" id="UP000239649"/>
    </source>
</evidence>
<feature type="region of interest" description="Disordered" evidence="5">
    <location>
        <begin position="318"/>
        <end position="379"/>
    </location>
</feature>
<dbReference type="Pfam" id="PF03069">
    <property type="entry name" value="FmdA_AmdA"/>
    <property type="match status" value="1"/>
</dbReference>
<evidence type="ECO:0000256" key="3">
    <source>
        <dbReference type="ARBA" id="ARBA00022942"/>
    </source>
</evidence>
<evidence type="ECO:0000313" key="6">
    <source>
        <dbReference type="EMBL" id="PSC69700.1"/>
    </source>
</evidence>
<dbReference type="InterPro" id="IPR023333">
    <property type="entry name" value="Proteasome_suB-type"/>
</dbReference>
<dbReference type="PANTHER" id="PTHR31891">
    <property type="entry name" value="FORMAMIDASE C869.04-RELATED"/>
    <property type="match status" value="1"/>
</dbReference>
<organism evidence="6 7">
    <name type="scientific">Micractinium conductrix</name>
    <dbReference type="NCBI Taxonomy" id="554055"/>
    <lineage>
        <taxon>Eukaryota</taxon>
        <taxon>Viridiplantae</taxon>
        <taxon>Chlorophyta</taxon>
        <taxon>core chlorophytes</taxon>
        <taxon>Trebouxiophyceae</taxon>
        <taxon>Chlorellales</taxon>
        <taxon>Chlorellaceae</taxon>
        <taxon>Chlorella clade</taxon>
        <taxon>Micractinium</taxon>
    </lineage>
</organism>
<dbReference type="GO" id="GO:0010498">
    <property type="term" value="P:proteasomal protein catabolic process"/>
    <property type="evidence" value="ECO:0007669"/>
    <property type="project" value="InterPro"/>
</dbReference>
<evidence type="ECO:0000256" key="1">
    <source>
        <dbReference type="ARBA" id="ARBA00004123"/>
    </source>
</evidence>
<dbReference type="SUPFAM" id="SSF56235">
    <property type="entry name" value="N-terminal nucleophile aminohydrolases (Ntn hydrolases)"/>
    <property type="match status" value="1"/>
</dbReference>
<feature type="region of interest" description="Disordered" evidence="5">
    <location>
        <begin position="251"/>
        <end position="285"/>
    </location>
</feature>
<dbReference type="OrthoDB" id="268428at2759"/>